<accession>A0A820R6T4</accession>
<reference evidence="2" key="1">
    <citation type="submission" date="2021-02" db="EMBL/GenBank/DDBJ databases">
        <authorList>
            <person name="Nowell W R."/>
        </authorList>
    </citation>
    <scope>NUCLEOTIDE SEQUENCE</scope>
</reference>
<proteinExistence type="predicted"/>
<organism evidence="2 3">
    <name type="scientific">Adineta steineri</name>
    <dbReference type="NCBI Taxonomy" id="433720"/>
    <lineage>
        <taxon>Eukaryota</taxon>
        <taxon>Metazoa</taxon>
        <taxon>Spiralia</taxon>
        <taxon>Gnathifera</taxon>
        <taxon>Rotifera</taxon>
        <taxon>Eurotatoria</taxon>
        <taxon>Bdelloidea</taxon>
        <taxon>Adinetida</taxon>
        <taxon>Adinetidae</taxon>
        <taxon>Adineta</taxon>
    </lineage>
</organism>
<dbReference type="AlphaFoldDB" id="A0A820R6T4"/>
<comment type="caution">
    <text evidence="2">The sequence shown here is derived from an EMBL/GenBank/DDBJ whole genome shotgun (WGS) entry which is preliminary data.</text>
</comment>
<protein>
    <submittedName>
        <fullName evidence="2">Uncharacterized protein</fullName>
    </submittedName>
</protein>
<dbReference type="EMBL" id="CAJOBB010028635">
    <property type="protein sequence ID" value="CAF4431153.1"/>
    <property type="molecule type" value="Genomic_DNA"/>
</dbReference>
<feature type="region of interest" description="Disordered" evidence="1">
    <location>
        <begin position="75"/>
        <end position="112"/>
    </location>
</feature>
<gene>
    <name evidence="2" type="ORF">KXQ929_LOCUS52795</name>
</gene>
<dbReference type="Proteomes" id="UP000663868">
    <property type="component" value="Unassembled WGS sequence"/>
</dbReference>
<evidence type="ECO:0000256" key="1">
    <source>
        <dbReference type="SAM" id="MobiDB-lite"/>
    </source>
</evidence>
<evidence type="ECO:0000313" key="2">
    <source>
        <dbReference type="EMBL" id="CAF4431153.1"/>
    </source>
</evidence>
<evidence type="ECO:0000313" key="3">
    <source>
        <dbReference type="Proteomes" id="UP000663868"/>
    </source>
</evidence>
<name>A0A820R6T4_9BILA</name>
<feature type="non-terminal residue" evidence="2">
    <location>
        <position position="112"/>
    </location>
</feature>
<feature type="non-terminal residue" evidence="2">
    <location>
        <position position="1"/>
    </location>
</feature>
<sequence>GRFFDLYQRLQFDNILPTVNVPYDYSCPSVQTELHKRTCPVYSLYHSSAAAMKQHTRLHSSKYLKQQKANVIKTEKQVQVIDGNDSGSGEESEDDNIPQNKTDIITDAPLIE</sequence>